<evidence type="ECO:0000256" key="3">
    <source>
        <dbReference type="ARBA" id="ARBA00022468"/>
    </source>
</evidence>
<dbReference type="SUPFAM" id="SSF54373">
    <property type="entry name" value="FAD-linked reductases, C-terminal domain"/>
    <property type="match status" value="1"/>
</dbReference>
<keyword evidence="4 5" id="KW-0963">Cytoplasm</keyword>
<dbReference type="PIRSF" id="PIRSF016550">
    <property type="entry name" value="Rab_ger_ger_transf_A_euk"/>
    <property type="match status" value="1"/>
</dbReference>
<dbReference type="Pfam" id="PF00996">
    <property type="entry name" value="GDI"/>
    <property type="match status" value="2"/>
</dbReference>
<organism evidence="7 8">
    <name type="scientific">Hibiscus trionum</name>
    <name type="common">Flower of an hour</name>
    <dbReference type="NCBI Taxonomy" id="183268"/>
    <lineage>
        <taxon>Eukaryota</taxon>
        <taxon>Viridiplantae</taxon>
        <taxon>Streptophyta</taxon>
        <taxon>Embryophyta</taxon>
        <taxon>Tracheophyta</taxon>
        <taxon>Spermatophyta</taxon>
        <taxon>Magnoliopsida</taxon>
        <taxon>eudicotyledons</taxon>
        <taxon>Gunneridae</taxon>
        <taxon>Pentapetalae</taxon>
        <taxon>rosids</taxon>
        <taxon>malvids</taxon>
        <taxon>Malvales</taxon>
        <taxon>Malvaceae</taxon>
        <taxon>Malvoideae</taxon>
        <taxon>Hibiscus</taxon>
    </lineage>
</organism>
<reference evidence="7" key="1">
    <citation type="submission" date="2023-05" db="EMBL/GenBank/DDBJ databases">
        <title>Genome and transcriptome analyses reveal genes involved in the formation of fine ridges on petal epidermal cells in Hibiscus trionum.</title>
        <authorList>
            <person name="Koshimizu S."/>
            <person name="Masuda S."/>
            <person name="Ishii T."/>
            <person name="Shirasu K."/>
            <person name="Hoshino A."/>
            <person name="Arita M."/>
        </authorList>
    </citation>
    <scope>NUCLEOTIDE SEQUENCE</scope>
    <source>
        <strain evidence="7">Hamamatsu line</strain>
    </source>
</reference>
<comment type="similarity">
    <text evidence="2 5">Belongs to the Rab GDI family.</text>
</comment>
<keyword evidence="8" id="KW-1185">Reference proteome</keyword>
<dbReference type="GO" id="GO:0005634">
    <property type="term" value="C:nucleus"/>
    <property type="evidence" value="ECO:0007669"/>
    <property type="project" value="TreeGrafter"/>
</dbReference>
<dbReference type="PANTHER" id="PTHR11787:SF4">
    <property type="entry name" value="CHM, RAB ESCORT PROTEIN 1"/>
    <property type="match status" value="1"/>
</dbReference>
<feature type="region of interest" description="Disordered" evidence="6">
    <location>
        <begin position="554"/>
        <end position="578"/>
    </location>
</feature>
<dbReference type="GO" id="GO:0005092">
    <property type="term" value="F:GDP-dissociation inhibitor activity"/>
    <property type="evidence" value="ECO:0007669"/>
    <property type="project" value="InterPro"/>
</dbReference>
<dbReference type="Proteomes" id="UP001165190">
    <property type="component" value="Unassembled WGS sequence"/>
</dbReference>
<dbReference type="InterPro" id="IPR036188">
    <property type="entry name" value="FAD/NAD-bd_sf"/>
</dbReference>
<dbReference type="InterPro" id="IPR001738">
    <property type="entry name" value="Rab_escort"/>
</dbReference>
<dbReference type="OrthoDB" id="9446342at2759"/>
<evidence type="ECO:0000313" key="8">
    <source>
        <dbReference type="Proteomes" id="UP001165190"/>
    </source>
</evidence>
<accession>A0A9W7LLP0</accession>
<comment type="subcellular location">
    <subcellularLocation>
        <location evidence="1 5">Cytoplasm</location>
    </subcellularLocation>
</comment>
<evidence type="ECO:0000256" key="4">
    <source>
        <dbReference type="ARBA" id="ARBA00022490"/>
    </source>
</evidence>
<dbReference type="GO" id="GO:0016192">
    <property type="term" value="P:vesicle-mediated transport"/>
    <property type="evidence" value="ECO:0007669"/>
    <property type="project" value="TreeGrafter"/>
</dbReference>
<dbReference type="GO" id="GO:0007264">
    <property type="term" value="P:small GTPase-mediated signal transduction"/>
    <property type="evidence" value="ECO:0007669"/>
    <property type="project" value="UniProtKB-UniRule"/>
</dbReference>
<evidence type="ECO:0000313" key="7">
    <source>
        <dbReference type="EMBL" id="GMI68959.1"/>
    </source>
</evidence>
<dbReference type="SUPFAM" id="SSF51905">
    <property type="entry name" value="FAD/NAD(P)-binding domain"/>
    <property type="match status" value="1"/>
</dbReference>
<protein>
    <recommendedName>
        <fullName evidence="5">Rab escort protein 1</fullName>
    </recommendedName>
</protein>
<dbReference type="EMBL" id="BSYR01000006">
    <property type="protein sequence ID" value="GMI68959.1"/>
    <property type="molecule type" value="Genomic_DNA"/>
</dbReference>
<dbReference type="Gene3D" id="3.50.50.60">
    <property type="entry name" value="FAD/NAD(P)-binding domain"/>
    <property type="match status" value="1"/>
</dbReference>
<dbReference type="GO" id="GO:0005968">
    <property type="term" value="C:Rab-protein geranylgeranyltransferase complex"/>
    <property type="evidence" value="ECO:0007669"/>
    <property type="project" value="UniProtKB-UniRule"/>
</dbReference>
<feature type="compositionally biased region" description="Acidic residues" evidence="6">
    <location>
        <begin position="568"/>
        <end position="578"/>
    </location>
</feature>
<keyword evidence="3 5" id="KW-0343">GTPase activation</keyword>
<gene>
    <name evidence="7" type="ORF">HRI_000565200</name>
</gene>
<dbReference type="InterPro" id="IPR018203">
    <property type="entry name" value="GDP_dissociation_inhibitor"/>
</dbReference>
<comment type="caution">
    <text evidence="7">The sequence shown here is derived from an EMBL/GenBank/DDBJ whole genome shotgun (WGS) entry which is preliminary data.</text>
</comment>
<sequence length="578" mass="62754">MDDIPPYPPIDPTTFDLIVIGTGLPESIIAAAASTASKSVLHLDPNPFYGSHFSSLPLADLPSFLSSHSTSPSPPGSASSDEHHDFSLLDLSTRPLYSSIDISSFSPDLLDQYSRKFNLDVAGPRVFFCADKSIELILNTGANQYMEFKSIDATFVGDNKGNLLNVPDSRAAIFKDKSLGLMEKNLLMRFFKLVQGHFAGEQDVKISDEDLQSPFVDFLNKMGLPPKIKSFILYAIAMEDYDQEDTGVCGDLLKTKDGINQLALYNASIGRFQNASGALLYPIYGQGELSQAFCRRAAVKGCTYVLRMPVTALLVDKDTGCYKGVRLTSGQDIFSQKLILDPTFKVTLPSGSSPSPPLQAKFPFFSPKDDRGKIVRGICITKASLKPDMSNFLVVYPPRSMFPEQVTSIRLLQIASNLAVCPPGMFVLYISALCNDDDQGKKLIHAVMNTLLTVPPPINSESNASAQSETTESGCAAQDETAESSSTGPSDPGGDPGEGKPTLLWSALYSQELTLGQVDFICSTPMPDGKLNYDDLIDATVKLFKEIYPEDEFFPQTSSENHEHDGDGDGDGDVSLET</sequence>
<evidence type="ECO:0000256" key="2">
    <source>
        <dbReference type="ARBA" id="ARBA00005593"/>
    </source>
</evidence>
<dbReference type="GO" id="GO:0005829">
    <property type="term" value="C:cytosol"/>
    <property type="evidence" value="ECO:0007669"/>
    <property type="project" value="TreeGrafter"/>
</dbReference>
<evidence type="ECO:0000256" key="5">
    <source>
        <dbReference type="PIRNR" id="PIRNR016550"/>
    </source>
</evidence>
<dbReference type="FunFam" id="1.10.405.10:FF:000008">
    <property type="entry name" value="Rab proteins geranylgeranyltransferase component"/>
    <property type="match status" value="1"/>
</dbReference>
<proteinExistence type="inferred from homology"/>
<dbReference type="AlphaFoldDB" id="A0A9W7LLP0"/>
<feature type="region of interest" description="Disordered" evidence="6">
    <location>
        <begin position="458"/>
        <end position="502"/>
    </location>
</feature>
<evidence type="ECO:0000256" key="1">
    <source>
        <dbReference type="ARBA" id="ARBA00004496"/>
    </source>
</evidence>
<evidence type="ECO:0000256" key="6">
    <source>
        <dbReference type="SAM" id="MobiDB-lite"/>
    </source>
</evidence>
<dbReference type="GO" id="GO:0006886">
    <property type="term" value="P:intracellular protein transport"/>
    <property type="evidence" value="ECO:0007669"/>
    <property type="project" value="InterPro"/>
</dbReference>
<comment type="function">
    <text evidence="5">Substrate-binding subunit of the Rab geranylgeranyltransferase (GGTase) complex. Binds unprenylated Rab proteins.</text>
</comment>
<feature type="compositionally biased region" description="Polar residues" evidence="6">
    <location>
        <begin position="459"/>
        <end position="473"/>
    </location>
</feature>
<dbReference type="Gene3D" id="3.30.519.10">
    <property type="entry name" value="Guanine Nucleotide Dissociation Inhibitor, domain 2"/>
    <property type="match status" value="1"/>
</dbReference>
<dbReference type="GO" id="GO:0005096">
    <property type="term" value="F:GTPase activator activity"/>
    <property type="evidence" value="ECO:0007669"/>
    <property type="project" value="UniProtKB-UniRule"/>
</dbReference>
<dbReference type="Gene3D" id="1.10.405.10">
    <property type="entry name" value="Guanine Nucleotide Dissociation Inhibitor, domain 1"/>
    <property type="match status" value="1"/>
</dbReference>
<dbReference type="PANTHER" id="PTHR11787">
    <property type="entry name" value="RAB GDP-DISSOCIATION INHIBITOR"/>
    <property type="match status" value="1"/>
</dbReference>
<dbReference type="PRINTS" id="PR00891">
    <property type="entry name" value="RABGDIREP"/>
</dbReference>
<name>A0A9W7LLP0_HIBTR</name>
<feature type="compositionally biased region" description="Low complexity" evidence="6">
    <location>
        <begin position="483"/>
        <end position="493"/>
    </location>
</feature>